<evidence type="ECO:0000256" key="1">
    <source>
        <dbReference type="SAM" id="SignalP"/>
    </source>
</evidence>
<keyword evidence="1" id="KW-0732">Signal</keyword>
<organism evidence="2">
    <name type="scientific">Strombidinopsis acuminata</name>
    <dbReference type="NCBI Taxonomy" id="141414"/>
    <lineage>
        <taxon>Eukaryota</taxon>
        <taxon>Sar</taxon>
        <taxon>Alveolata</taxon>
        <taxon>Ciliophora</taxon>
        <taxon>Intramacronucleata</taxon>
        <taxon>Spirotrichea</taxon>
        <taxon>Choreotrichia</taxon>
        <taxon>Choreotrichida</taxon>
        <taxon>Strombidinopsidae</taxon>
        <taxon>Strombidinopsis</taxon>
    </lineage>
</organism>
<evidence type="ECO:0000313" key="2">
    <source>
        <dbReference type="EMBL" id="CAE0524230.1"/>
    </source>
</evidence>
<name>A0A7S3VXY7_9SPIT</name>
<dbReference type="AlphaFoldDB" id="A0A7S3VXY7"/>
<dbReference type="EMBL" id="HBIQ01009393">
    <property type="protein sequence ID" value="CAE0524230.1"/>
    <property type="molecule type" value="Transcribed_RNA"/>
</dbReference>
<accession>A0A7S3VXY7</accession>
<feature type="chain" id="PRO_5031175800" evidence="1">
    <location>
        <begin position="26"/>
        <end position="200"/>
    </location>
</feature>
<sequence>MRRPICGGALCVLLLLTAGTSTAGADSVIDILGQLKTFRSGALELFDSAATALVESGEEEEAAKVRKWSDDWLSILGVSTGLTGLAKDFVVNYLGRSSYHDQNGYLVSAINQVSSAFPDSADGFDEDTTNAIRQRVIVICREGMTVFAAGGSLHSMLSELRGILKTSNVPHFTKGLQSNAEVQKLFKYMAGPKPETSDEL</sequence>
<gene>
    <name evidence="2" type="ORF">SACU0126_LOCUS3113</name>
</gene>
<reference evidence="2" key="1">
    <citation type="submission" date="2021-01" db="EMBL/GenBank/DDBJ databases">
        <authorList>
            <person name="Corre E."/>
            <person name="Pelletier E."/>
            <person name="Niang G."/>
            <person name="Scheremetjew M."/>
            <person name="Finn R."/>
            <person name="Kale V."/>
            <person name="Holt S."/>
            <person name="Cochrane G."/>
            <person name="Meng A."/>
            <person name="Brown T."/>
            <person name="Cohen L."/>
        </authorList>
    </citation>
    <scope>NUCLEOTIDE SEQUENCE</scope>
    <source>
        <strain evidence="2">SPMC142</strain>
    </source>
</reference>
<protein>
    <submittedName>
        <fullName evidence="2">Uncharacterized protein</fullName>
    </submittedName>
</protein>
<feature type="signal peptide" evidence="1">
    <location>
        <begin position="1"/>
        <end position="25"/>
    </location>
</feature>
<proteinExistence type="predicted"/>